<evidence type="ECO:0000256" key="1">
    <source>
        <dbReference type="SAM" id="MobiDB-lite"/>
    </source>
</evidence>
<accession>A0A917NY26</accession>
<evidence type="ECO:0000313" key="3">
    <source>
        <dbReference type="Proteomes" id="UP000657574"/>
    </source>
</evidence>
<keyword evidence="3" id="KW-1185">Reference proteome</keyword>
<name>A0A917NY26_9ACTN</name>
<feature type="compositionally biased region" description="Basic residues" evidence="1">
    <location>
        <begin position="40"/>
        <end position="55"/>
    </location>
</feature>
<evidence type="ECO:0008006" key="4">
    <source>
        <dbReference type="Google" id="ProtNLM"/>
    </source>
</evidence>
<evidence type="ECO:0000313" key="2">
    <source>
        <dbReference type="EMBL" id="GGJ40465.1"/>
    </source>
</evidence>
<gene>
    <name evidence="2" type="ORF">GCM10010121_059390</name>
</gene>
<sequence length="101" mass="11177">MVGNGFRAAIISDRKITGRSAAVFAELVAEVGPLSGERHQGRRASRPRKRPVGAGAKHRLVIADRLLATLAHLRHETMHDVLVRLPLPEFRCARPTQDRGR</sequence>
<protein>
    <recommendedName>
        <fullName evidence="4">Transposase</fullName>
    </recommendedName>
</protein>
<comment type="caution">
    <text evidence="2">The sequence shown here is derived from an EMBL/GenBank/DDBJ whole genome shotgun (WGS) entry which is preliminary data.</text>
</comment>
<feature type="region of interest" description="Disordered" evidence="1">
    <location>
        <begin position="35"/>
        <end position="55"/>
    </location>
</feature>
<dbReference type="EMBL" id="BMQA01000024">
    <property type="protein sequence ID" value="GGJ40465.1"/>
    <property type="molecule type" value="Genomic_DNA"/>
</dbReference>
<reference evidence="2" key="2">
    <citation type="submission" date="2020-09" db="EMBL/GenBank/DDBJ databases">
        <authorList>
            <person name="Sun Q."/>
            <person name="Ohkuma M."/>
        </authorList>
    </citation>
    <scope>NUCLEOTIDE SEQUENCE</scope>
    <source>
        <strain evidence="2">JCM 3086</strain>
    </source>
</reference>
<dbReference type="AlphaFoldDB" id="A0A917NY26"/>
<reference evidence="2" key="1">
    <citation type="journal article" date="2014" name="Int. J. Syst. Evol. Microbiol.">
        <title>Complete genome sequence of Corynebacterium casei LMG S-19264T (=DSM 44701T), isolated from a smear-ripened cheese.</title>
        <authorList>
            <consortium name="US DOE Joint Genome Institute (JGI-PGF)"/>
            <person name="Walter F."/>
            <person name="Albersmeier A."/>
            <person name="Kalinowski J."/>
            <person name="Ruckert C."/>
        </authorList>
    </citation>
    <scope>NUCLEOTIDE SEQUENCE</scope>
    <source>
        <strain evidence="2">JCM 3086</strain>
    </source>
</reference>
<proteinExistence type="predicted"/>
<dbReference type="Proteomes" id="UP000657574">
    <property type="component" value="Unassembled WGS sequence"/>
</dbReference>
<organism evidence="2 3">
    <name type="scientific">Streptomyces brasiliensis</name>
    <dbReference type="NCBI Taxonomy" id="1954"/>
    <lineage>
        <taxon>Bacteria</taxon>
        <taxon>Bacillati</taxon>
        <taxon>Actinomycetota</taxon>
        <taxon>Actinomycetes</taxon>
        <taxon>Kitasatosporales</taxon>
        <taxon>Streptomycetaceae</taxon>
        <taxon>Streptomyces</taxon>
    </lineage>
</organism>